<dbReference type="Proteomes" id="UP000886005">
    <property type="component" value="Unassembled WGS sequence"/>
</dbReference>
<gene>
    <name evidence="1" type="ORF">ENJ10_05295</name>
</gene>
<dbReference type="InterPro" id="IPR001345">
    <property type="entry name" value="PG/BPGM_mutase_AS"/>
</dbReference>
<name>A0A7V1PU40_CALAY</name>
<dbReference type="InterPro" id="IPR054207">
    <property type="entry name" value="DUF6913"/>
</dbReference>
<dbReference type="GO" id="GO:0003824">
    <property type="term" value="F:catalytic activity"/>
    <property type="evidence" value="ECO:0007669"/>
    <property type="project" value="InterPro"/>
</dbReference>
<sequence>MPNPLKELFLKRYLNLRLKLIRHGERAYNFADELKKVKNILVLLPVGHEYEEATQDFLKQLGAIFPQGRVSTFVKSTLRKSDLNWMGVPNDTYLKVIQDGQIDLVIDLNQPQDRIVSYLVALSGAPLRLNLAEGEWDDNYNLHFRLPAGASPKQQLAHIGRQLQRLVSA</sequence>
<organism evidence="1">
    <name type="scientific">Caldithrix abyssi</name>
    <dbReference type="NCBI Taxonomy" id="187145"/>
    <lineage>
        <taxon>Bacteria</taxon>
        <taxon>Pseudomonadati</taxon>
        <taxon>Calditrichota</taxon>
        <taxon>Calditrichia</taxon>
        <taxon>Calditrichales</taxon>
        <taxon>Calditrichaceae</taxon>
        <taxon>Caldithrix</taxon>
    </lineage>
</organism>
<dbReference type="PROSITE" id="PS00175">
    <property type="entry name" value="PG_MUTASE"/>
    <property type="match status" value="1"/>
</dbReference>
<dbReference type="Pfam" id="PF21857">
    <property type="entry name" value="DUF6913"/>
    <property type="match status" value="1"/>
</dbReference>
<proteinExistence type="predicted"/>
<evidence type="ECO:0000313" key="1">
    <source>
        <dbReference type="EMBL" id="HED10080.1"/>
    </source>
</evidence>
<dbReference type="AlphaFoldDB" id="A0A7V1PU40"/>
<protein>
    <submittedName>
        <fullName evidence="1">Uncharacterized protein</fullName>
    </submittedName>
</protein>
<reference evidence="1" key="1">
    <citation type="journal article" date="2020" name="mSystems">
        <title>Genome- and Community-Level Interaction Insights into Carbon Utilization and Element Cycling Functions of Hydrothermarchaeota in Hydrothermal Sediment.</title>
        <authorList>
            <person name="Zhou Z."/>
            <person name="Liu Y."/>
            <person name="Xu W."/>
            <person name="Pan J."/>
            <person name="Luo Z.H."/>
            <person name="Li M."/>
        </authorList>
    </citation>
    <scope>NUCLEOTIDE SEQUENCE [LARGE SCALE GENOMIC DNA]</scope>
    <source>
        <strain evidence="1">HyVt-456</strain>
    </source>
</reference>
<comment type="caution">
    <text evidence="1">The sequence shown here is derived from an EMBL/GenBank/DDBJ whole genome shotgun (WGS) entry which is preliminary data.</text>
</comment>
<dbReference type="EMBL" id="DRLD01000148">
    <property type="protein sequence ID" value="HED10080.1"/>
    <property type="molecule type" value="Genomic_DNA"/>
</dbReference>
<accession>A0A7V1PU40</accession>